<reference evidence="2 3" key="1">
    <citation type="submission" date="2018-06" db="EMBL/GenBank/DDBJ databases">
        <title>Genomic Encyclopedia of Type Strains, Phase IV (KMG-IV): sequencing the most valuable type-strain genomes for metagenomic binning, comparative biology and taxonomic classification.</title>
        <authorList>
            <person name="Goeker M."/>
        </authorList>
    </citation>
    <scope>NUCLEOTIDE SEQUENCE [LARGE SCALE GENOMIC DNA]</scope>
    <source>
        <strain evidence="2 3">DSM 45479</strain>
    </source>
</reference>
<feature type="region of interest" description="Disordered" evidence="1">
    <location>
        <begin position="56"/>
        <end position="102"/>
    </location>
</feature>
<proteinExistence type="predicted"/>
<gene>
    <name evidence="2" type="ORF">C8D87_114114</name>
</gene>
<evidence type="ECO:0000256" key="1">
    <source>
        <dbReference type="SAM" id="MobiDB-lite"/>
    </source>
</evidence>
<evidence type="ECO:0000313" key="3">
    <source>
        <dbReference type="Proteomes" id="UP000248714"/>
    </source>
</evidence>
<evidence type="ECO:0000313" key="2">
    <source>
        <dbReference type="EMBL" id="RAS59502.1"/>
    </source>
</evidence>
<organism evidence="2 3">
    <name type="scientific">Lentzea atacamensis</name>
    <dbReference type="NCBI Taxonomy" id="531938"/>
    <lineage>
        <taxon>Bacteria</taxon>
        <taxon>Bacillati</taxon>
        <taxon>Actinomycetota</taxon>
        <taxon>Actinomycetes</taxon>
        <taxon>Pseudonocardiales</taxon>
        <taxon>Pseudonocardiaceae</taxon>
        <taxon>Lentzea</taxon>
    </lineage>
</organism>
<dbReference type="Proteomes" id="UP000248714">
    <property type="component" value="Unassembled WGS sequence"/>
</dbReference>
<name>A0ABX9DWG9_9PSEU</name>
<dbReference type="RefSeq" id="WP_112231965.1">
    <property type="nucleotide sequence ID" value="NZ_QLTT01000014.1"/>
</dbReference>
<sequence>MALLELTVRTITVGELTCHCHFERVGSYRVGAVITCLSHKKPARVTSSSVVLPGGLITSSPSGSDQRIRQNRPVSSRPDQERPGLRRPASGRTIRTTGGSMTTAQAAADAFPAVWIRVFHNNHATASGYAPGQSVTEVFTYVEDGLDDHVLLGRAFDLFYIGHDPEFGTPDRRAVEYRDRGNRSLAVGDVVAIDDRFYAFDHVGCPQVIERPPIRQRAGDGTVPMY</sequence>
<protein>
    <submittedName>
        <fullName evidence="2">Uncharacterized protein</fullName>
    </submittedName>
</protein>
<keyword evidence="3" id="KW-1185">Reference proteome</keyword>
<accession>A0ABX9DWG9</accession>
<comment type="caution">
    <text evidence="2">The sequence shown here is derived from an EMBL/GenBank/DDBJ whole genome shotgun (WGS) entry which is preliminary data.</text>
</comment>
<feature type="compositionally biased region" description="Polar residues" evidence="1">
    <location>
        <begin position="93"/>
        <end position="102"/>
    </location>
</feature>
<dbReference type="EMBL" id="QLTT01000014">
    <property type="protein sequence ID" value="RAS59502.1"/>
    <property type="molecule type" value="Genomic_DNA"/>
</dbReference>